<proteinExistence type="predicted"/>
<accession>G0U6F1</accession>
<dbReference type="EMBL" id="HE573026">
    <property type="protein sequence ID" value="CCC51455.1"/>
    <property type="molecule type" value="Genomic_DNA"/>
</dbReference>
<protein>
    <submittedName>
        <fullName evidence="2">Uncharacterized protein</fullName>
    </submittedName>
</protein>
<sequence length="108" mass="12005">MTTAIMISAPIKRYNIQSKLKIANGARNKNLNERKGNNAILIAKCRSDDKVSRSTIRSTLDRECSTCFSSRHSTTTTSSSDNNNQAAAGRRKKRGRLIKGLRGITFPY</sequence>
<feature type="region of interest" description="Disordered" evidence="1">
    <location>
        <begin position="69"/>
        <end position="95"/>
    </location>
</feature>
<organism evidence="2">
    <name type="scientific">Trypanosoma vivax (strain Y486)</name>
    <dbReference type="NCBI Taxonomy" id="1055687"/>
    <lineage>
        <taxon>Eukaryota</taxon>
        <taxon>Discoba</taxon>
        <taxon>Euglenozoa</taxon>
        <taxon>Kinetoplastea</taxon>
        <taxon>Metakinetoplastina</taxon>
        <taxon>Trypanosomatida</taxon>
        <taxon>Trypanosomatidae</taxon>
        <taxon>Trypanosoma</taxon>
        <taxon>Duttonella</taxon>
    </lineage>
</organism>
<evidence type="ECO:0000313" key="2">
    <source>
        <dbReference type="EMBL" id="CCC51455.1"/>
    </source>
</evidence>
<reference evidence="2" key="1">
    <citation type="journal article" date="2012" name="Proc. Natl. Acad. Sci. U.S.A.">
        <title>Antigenic diversity is generated by distinct evolutionary mechanisms in African trypanosome species.</title>
        <authorList>
            <person name="Jackson A.P."/>
            <person name="Berry A."/>
            <person name="Aslett M."/>
            <person name="Allison H.C."/>
            <person name="Burton P."/>
            <person name="Vavrova-Anderson J."/>
            <person name="Brown R."/>
            <person name="Browne H."/>
            <person name="Corton N."/>
            <person name="Hauser H."/>
            <person name="Gamble J."/>
            <person name="Gilderthorp R."/>
            <person name="Marcello L."/>
            <person name="McQuillan J."/>
            <person name="Otto T.D."/>
            <person name="Quail M.A."/>
            <person name="Sanders M.J."/>
            <person name="van Tonder A."/>
            <person name="Ginger M.L."/>
            <person name="Field M.C."/>
            <person name="Barry J.D."/>
            <person name="Hertz-Fowler C."/>
            <person name="Berriman M."/>
        </authorList>
    </citation>
    <scope>NUCLEOTIDE SEQUENCE</scope>
    <source>
        <strain evidence="2">Y486</strain>
    </source>
</reference>
<dbReference type="AlphaFoldDB" id="G0U6F1"/>
<feature type="compositionally biased region" description="Low complexity" evidence="1">
    <location>
        <begin position="69"/>
        <end position="80"/>
    </location>
</feature>
<gene>
    <name evidence="2" type="ORF">TVY486_1005060</name>
</gene>
<name>G0U6F1_TRYVY</name>
<evidence type="ECO:0000256" key="1">
    <source>
        <dbReference type="SAM" id="MobiDB-lite"/>
    </source>
</evidence>